<dbReference type="InterPro" id="IPR043325">
    <property type="entry name" value="LTSS"/>
</dbReference>
<dbReference type="EMBL" id="MJEQ01003583">
    <property type="protein sequence ID" value="OIT22625.1"/>
    <property type="molecule type" value="Genomic_DNA"/>
</dbReference>
<accession>A0A1J6KU46</accession>
<dbReference type="AlphaFoldDB" id="A0A1J6KU46"/>
<dbReference type="Gramene" id="OIT22625">
    <property type="protein sequence ID" value="OIT22625"/>
    <property type="gene ID" value="A4A49_34683"/>
</dbReference>
<dbReference type="InterPro" id="IPR016140">
    <property type="entry name" value="Bifunc_inhib/LTP/seed_store"/>
</dbReference>
<organism evidence="12 13">
    <name type="scientific">Nicotiana attenuata</name>
    <name type="common">Coyote tobacco</name>
    <dbReference type="NCBI Taxonomy" id="49451"/>
    <lineage>
        <taxon>Eukaryota</taxon>
        <taxon>Viridiplantae</taxon>
        <taxon>Streptophyta</taxon>
        <taxon>Embryophyta</taxon>
        <taxon>Tracheophyta</taxon>
        <taxon>Spermatophyta</taxon>
        <taxon>Magnoliopsida</taxon>
        <taxon>eudicotyledons</taxon>
        <taxon>Gunneridae</taxon>
        <taxon>Pentapetalae</taxon>
        <taxon>asterids</taxon>
        <taxon>lamiids</taxon>
        <taxon>Solanales</taxon>
        <taxon>Solanaceae</taxon>
        <taxon>Nicotianoideae</taxon>
        <taxon>Nicotianeae</taxon>
        <taxon>Nicotiana</taxon>
    </lineage>
</organism>
<reference evidence="12" key="1">
    <citation type="submission" date="2016-11" db="EMBL/GenBank/DDBJ databases">
        <title>The genome of Nicotiana attenuata.</title>
        <authorList>
            <person name="Xu S."/>
            <person name="Brockmoeller T."/>
            <person name="Gaquerel E."/>
            <person name="Navarro A."/>
            <person name="Kuhl H."/>
            <person name="Gase K."/>
            <person name="Ling Z."/>
            <person name="Zhou W."/>
            <person name="Kreitzer C."/>
            <person name="Stanke M."/>
            <person name="Tang H."/>
            <person name="Lyons E."/>
            <person name="Pandey P."/>
            <person name="Pandey S.P."/>
            <person name="Timmermann B."/>
            <person name="Baldwin I.T."/>
        </authorList>
    </citation>
    <scope>NUCLEOTIDE SEQUENCE [LARGE SCALE GENOMIC DNA]</scope>
    <source>
        <strain evidence="12">UT</strain>
    </source>
</reference>
<sequence length="151" mass="15695">MTSQRNEMGAVLIVLAMIWAGVTAQESDDCTNVLVSMLPCMTYITGNSSPQFSGCCAQLSTVVDKRPECLCQVLNGGDSNMGLNINQTQALALTTACKVPTPPASRCNGRGSNSVPSSQGGSDDATSTNMAAPLSLCFLFIASYASIINMA</sequence>
<dbReference type="OrthoDB" id="911994at2759"/>
<dbReference type="STRING" id="49451.A0A1J6KU46"/>
<evidence type="ECO:0000256" key="8">
    <source>
        <dbReference type="ARBA" id="ARBA00023288"/>
    </source>
</evidence>
<evidence type="ECO:0000256" key="1">
    <source>
        <dbReference type="ARBA" id="ARBA00004609"/>
    </source>
</evidence>
<feature type="domain" description="Bifunctional inhibitor/plant lipid transfer protein/seed storage helical" evidence="11">
    <location>
        <begin position="30"/>
        <end position="107"/>
    </location>
</feature>
<evidence type="ECO:0000256" key="10">
    <source>
        <dbReference type="SAM" id="SignalP"/>
    </source>
</evidence>
<feature type="chain" id="PRO_5012678880" evidence="10">
    <location>
        <begin position="25"/>
        <end position="151"/>
    </location>
</feature>
<comment type="caution">
    <text evidence="12">The sequence shown here is derived from an EMBL/GenBank/DDBJ whole genome shotgun (WGS) entry which is preliminary data.</text>
</comment>
<keyword evidence="7" id="KW-0325">Glycoprotein</keyword>
<keyword evidence="5 10" id="KW-0732">Signal</keyword>
<evidence type="ECO:0000256" key="5">
    <source>
        <dbReference type="ARBA" id="ARBA00022729"/>
    </source>
</evidence>
<feature type="compositionally biased region" description="Polar residues" evidence="9">
    <location>
        <begin position="110"/>
        <end position="126"/>
    </location>
</feature>
<dbReference type="SMART" id="SM00499">
    <property type="entry name" value="AAI"/>
    <property type="match status" value="1"/>
</dbReference>
<keyword evidence="4" id="KW-0336">GPI-anchor</keyword>
<evidence type="ECO:0000256" key="9">
    <source>
        <dbReference type="SAM" id="MobiDB-lite"/>
    </source>
</evidence>
<dbReference type="SUPFAM" id="SSF47699">
    <property type="entry name" value="Bifunctional inhibitor/lipid-transfer protein/seed storage 2S albumin"/>
    <property type="match status" value="1"/>
</dbReference>
<proteinExistence type="inferred from homology"/>
<evidence type="ECO:0000256" key="3">
    <source>
        <dbReference type="ARBA" id="ARBA00022475"/>
    </source>
</evidence>
<evidence type="ECO:0000313" key="13">
    <source>
        <dbReference type="Proteomes" id="UP000187609"/>
    </source>
</evidence>
<dbReference type="InterPro" id="IPR036312">
    <property type="entry name" value="Bifun_inhib/LTP/seed_sf"/>
</dbReference>
<evidence type="ECO:0000256" key="4">
    <source>
        <dbReference type="ARBA" id="ARBA00022622"/>
    </source>
</evidence>
<dbReference type="CDD" id="cd00010">
    <property type="entry name" value="AAI_LTSS"/>
    <property type="match status" value="1"/>
</dbReference>
<dbReference type="OMA" id="KACHVET"/>
<dbReference type="Pfam" id="PF14368">
    <property type="entry name" value="LTP_2"/>
    <property type="match status" value="1"/>
</dbReference>
<comment type="subcellular location">
    <subcellularLocation>
        <location evidence="1">Cell membrane</location>
        <topology evidence="1">Lipid-anchor</topology>
        <topology evidence="1">GPI-anchor</topology>
    </subcellularLocation>
</comment>
<keyword evidence="3" id="KW-1003">Cell membrane</keyword>
<feature type="region of interest" description="Disordered" evidence="9">
    <location>
        <begin position="104"/>
        <end position="126"/>
    </location>
</feature>
<dbReference type="PANTHER" id="PTHR33044">
    <property type="entry name" value="BIFUNCTIONAL INHIBITOR/LIPID-TRANSFER PROTEIN/SEED STORAGE 2S ALBUMIN SUPERFAMILY PROTEIN-RELATED"/>
    <property type="match status" value="1"/>
</dbReference>
<dbReference type="Proteomes" id="UP000187609">
    <property type="component" value="Unassembled WGS sequence"/>
</dbReference>
<evidence type="ECO:0000313" key="12">
    <source>
        <dbReference type="EMBL" id="OIT22625.1"/>
    </source>
</evidence>
<keyword evidence="6" id="KW-1015">Disulfide bond</keyword>
<gene>
    <name evidence="12" type="ORF">A4A49_34683</name>
</gene>
<keyword evidence="8" id="KW-0449">Lipoprotein</keyword>
<dbReference type="Gene3D" id="1.10.110.10">
    <property type="entry name" value="Plant lipid-transfer and hydrophobic proteins"/>
    <property type="match status" value="1"/>
</dbReference>
<keyword evidence="4" id="KW-0472">Membrane</keyword>
<dbReference type="KEGG" id="nau:109217362"/>
<keyword evidence="13" id="KW-1185">Reference proteome</keyword>
<comment type="similarity">
    <text evidence="2">Belongs to the plant LTP family.</text>
</comment>
<evidence type="ECO:0000259" key="11">
    <source>
        <dbReference type="SMART" id="SM00499"/>
    </source>
</evidence>
<dbReference type="GO" id="GO:0098552">
    <property type="term" value="C:side of membrane"/>
    <property type="evidence" value="ECO:0007669"/>
    <property type="project" value="UniProtKB-KW"/>
</dbReference>
<dbReference type="FunFam" id="1.10.110.10:FF:000001">
    <property type="entry name" value="Bifunctional inhibitor/lipid-transfer protein/seed storage 2S albumin superfamily protein"/>
    <property type="match status" value="1"/>
</dbReference>
<dbReference type="GO" id="GO:0005886">
    <property type="term" value="C:plasma membrane"/>
    <property type="evidence" value="ECO:0007669"/>
    <property type="project" value="UniProtKB-SubCell"/>
</dbReference>
<evidence type="ECO:0000256" key="7">
    <source>
        <dbReference type="ARBA" id="ARBA00023180"/>
    </source>
</evidence>
<evidence type="ECO:0000256" key="6">
    <source>
        <dbReference type="ARBA" id="ARBA00023157"/>
    </source>
</evidence>
<feature type="signal peptide" evidence="10">
    <location>
        <begin position="1"/>
        <end position="24"/>
    </location>
</feature>
<protein>
    <submittedName>
        <fullName evidence="12">Non-specific lipid-transfer protein-like protein</fullName>
    </submittedName>
</protein>
<name>A0A1J6KU46_NICAT</name>
<evidence type="ECO:0000256" key="2">
    <source>
        <dbReference type="ARBA" id="ARBA00009748"/>
    </source>
</evidence>